<protein>
    <submittedName>
        <fullName evidence="2">Uncharacterized protein</fullName>
    </submittedName>
</protein>
<dbReference type="OrthoDB" id="2007825at2759"/>
<proteinExistence type="predicted"/>
<feature type="region of interest" description="Disordered" evidence="1">
    <location>
        <begin position="96"/>
        <end position="116"/>
    </location>
</feature>
<name>A0A843UTL3_COLES</name>
<keyword evidence="3" id="KW-1185">Reference proteome</keyword>
<organism evidence="2 3">
    <name type="scientific">Colocasia esculenta</name>
    <name type="common">Wild taro</name>
    <name type="synonym">Arum esculentum</name>
    <dbReference type="NCBI Taxonomy" id="4460"/>
    <lineage>
        <taxon>Eukaryota</taxon>
        <taxon>Viridiplantae</taxon>
        <taxon>Streptophyta</taxon>
        <taxon>Embryophyta</taxon>
        <taxon>Tracheophyta</taxon>
        <taxon>Spermatophyta</taxon>
        <taxon>Magnoliopsida</taxon>
        <taxon>Liliopsida</taxon>
        <taxon>Araceae</taxon>
        <taxon>Aroideae</taxon>
        <taxon>Colocasieae</taxon>
        <taxon>Colocasia</taxon>
    </lineage>
</organism>
<evidence type="ECO:0000313" key="2">
    <source>
        <dbReference type="EMBL" id="MQL85040.1"/>
    </source>
</evidence>
<reference evidence="2" key="1">
    <citation type="submission" date="2017-07" db="EMBL/GenBank/DDBJ databases">
        <title>Taro Niue Genome Assembly and Annotation.</title>
        <authorList>
            <person name="Atibalentja N."/>
            <person name="Keating K."/>
            <person name="Fields C.J."/>
        </authorList>
    </citation>
    <scope>NUCLEOTIDE SEQUENCE</scope>
    <source>
        <strain evidence="2">Niue_2</strain>
        <tissue evidence="2">Leaf</tissue>
    </source>
</reference>
<evidence type="ECO:0000256" key="1">
    <source>
        <dbReference type="SAM" id="MobiDB-lite"/>
    </source>
</evidence>
<gene>
    <name evidence="2" type="ORF">Taro_017551</name>
</gene>
<dbReference type="AlphaFoldDB" id="A0A843UTL3"/>
<sequence length="145" mass="16015">MDVQELLYQMFMEKCTKSLSESRPDCLEGTPTDMDEERLLAMSVQHMGCREKESHSQQMIEKYVGEEEQPQLEPKAFGAPKKGHVYGFKHSMDTSKVLSGASSSGSQATSAFSTPGAPGALCSTLDCMDRNPRRPVQVLELGPRL</sequence>
<accession>A0A843UTL3</accession>
<comment type="caution">
    <text evidence="2">The sequence shown here is derived from an EMBL/GenBank/DDBJ whole genome shotgun (WGS) entry which is preliminary data.</text>
</comment>
<dbReference type="EMBL" id="NMUH01000803">
    <property type="protein sequence ID" value="MQL85040.1"/>
    <property type="molecule type" value="Genomic_DNA"/>
</dbReference>
<dbReference type="Proteomes" id="UP000652761">
    <property type="component" value="Unassembled WGS sequence"/>
</dbReference>
<feature type="compositionally biased region" description="Low complexity" evidence="1">
    <location>
        <begin position="99"/>
        <end position="114"/>
    </location>
</feature>
<evidence type="ECO:0000313" key="3">
    <source>
        <dbReference type="Proteomes" id="UP000652761"/>
    </source>
</evidence>